<protein>
    <recommendedName>
        <fullName evidence="9">Membrane fusion protein (MFP) family protein</fullName>
    </recommendedName>
</protein>
<organism evidence="13 14">
    <name type="scientific">Bisgaardia hudsonensis</name>
    <dbReference type="NCBI Taxonomy" id="109472"/>
    <lineage>
        <taxon>Bacteria</taxon>
        <taxon>Pseudomonadati</taxon>
        <taxon>Pseudomonadota</taxon>
        <taxon>Gammaproteobacteria</taxon>
        <taxon>Pasteurellales</taxon>
        <taxon>Pasteurellaceae</taxon>
        <taxon>Bisgaardia</taxon>
    </lineage>
</organism>
<dbReference type="Pfam" id="PF26002">
    <property type="entry name" value="Beta-barrel_AprE"/>
    <property type="match status" value="1"/>
</dbReference>
<feature type="domain" description="CyaD-like alpha-helical hairpin" evidence="11">
    <location>
        <begin position="132"/>
        <end position="327"/>
    </location>
</feature>
<keyword evidence="14" id="KW-1185">Reference proteome</keyword>
<dbReference type="EMBL" id="SLXI01000002">
    <property type="protein sequence ID" value="TCP13476.1"/>
    <property type="molecule type" value="Genomic_DNA"/>
</dbReference>
<dbReference type="Gene3D" id="2.40.50.100">
    <property type="match status" value="1"/>
</dbReference>
<dbReference type="InterPro" id="IPR050739">
    <property type="entry name" value="MFP"/>
</dbReference>
<evidence type="ECO:0000259" key="11">
    <source>
        <dbReference type="Pfam" id="PF25988"/>
    </source>
</evidence>
<dbReference type="NCBIfam" id="TIGR01843">
    <property type="entry name" value="type_I_hlyD"/>
    <property type="match status" value="1"/>
</dbReference>
<feature type="coiled-coil region" evidence="10">
    <location>
        <begin position="203"/>
        <end position="289"/>
    </location>
</feature>
<dbReference type="AlphaFoldDB" id="A0A4R2N1Q7"/>
<dbReference type="PANTHER" id="PTHR30386:SF27">
    <property type="entry name" value="MEMBRANE FUSION PROTEIN (MFP) FAMILY PROTEIN"/>
    <property type="match status" value="1"/>
</dbReference>
<evidence type="ECO:0000256" key="3">
    <source>
        <dbReference type="ARBA" id="ARBA00022448"/>
    </source>
</evidence>
<accession>A0A4R2N1Q7</accession>
<dbReference type="InterPro" id="IPR006144">
    <property type="entry name" value="Secretion_HlyD_CS"/>
</dbReference>
<keyword evidence="8 9" id="KW-0472">Membrane</keyword>
<evidence type="ECO:0000313" key="14">
    <source>
        <dbReference type="Proteomes" id="UP000294841"/>
    </source>
</evidence>
<dbReference type="InterPro" id="IPR010129">
    <property type="entry name" value="T1SS_HlyD"/>
</dbReference>
<keyword evidence="5 9" id="KW-0997">Cell inner membrane</keyword>
<dbReference type="Gene3D" id="2.40.30.170">
    <property type="match status" value="1"/>
</dbReference>
<gene>
    <name evidence="13" type="ORF">EV697_102362</name>
</gene>
<comment type="similarity">
    <text evidence="2 9">Belongs to the membrane fusion protein (MFP) (TC 8.A.1) family.</text>
</comment>
<keyword evidence="3 9" id="KW-0813">Transport</keyword>
<dbReference type="InterPro" id="IPR058982">
    <property type="entry name" value="Beta-barrel_AprE"/>
</dbReference>
<proteinExistence type="inferred from homology"/>
<feature type="domain" description="AprE-like beta-barrel" evidence="12">
    <location>
        <begin position="367"/>
        <end position="456"/>
    </location>
</feature>
<dbReference type="Proteomes" id="UP000294841">
    <property type="component" value="Unassembled WGS sequence"/>
</dbReference>
<evidence type="ECO:0000256" key="6">
    <source>
        <dbReference type="ARBA" id="ARBA00022692"/>
    </source>
</evidence>
<dbReference type="PRINTS" id="PR01490">
    <property type="entry name" value="RTXTOXIND"/>
</dbReference>
<dbReference type="GO" id="GO:0009306">
    <property type="term" value="P:protein secretion"/>
    <property type="evidence" value="ECO:0007669"/>
    <property type="project" value="InterPro"/>
</dbReference>
<evidence type="ECO:0000256" key="10">
    <source>
        <dbReference type="SAM" id="Coils"/>
    </source>
</evidence>
<evidence type="ECO:0000256" key="8">
    <source>
        <dbReference type="ARBA" id="ARBA00023136"/>
    </source>
</evidence>
<dbReference type="RefSeq" id="WP_132023069.1">
    <property type="nucleotide sequence ID" value="NZ_CP016605.1"/>
</dbReference>
<sequence length="479" mass="54803">MNLWWQGLCDLAKRYLGIFKETWKIRKQLDTPERKSDENAFLPAHLELIDTPVSVLPRWVGRLIILFLLLAILWAWFGKVDIVVVAPGEITPSGRSKIIQPIETAVVKKVYVSNGEEVKKGQLLMELVALGAESDYSKSEEVLKAAKLSQLRQRALLNAIDIETSPILEEDEQSKLLFSNDYLFFKQEQLLAQSQYTTWKAQKQKLKATIEQRKAEIKTTEIEVAKLQKMEKYNKELRDGMKKLYKQGHSSKQEYYVQESQFIELVNNLKIQQSKLNELNASLTQANEDYNYYVESFRRDILEQLRNANDSVTQFSFEVAKSKERQEFTEIRSPVEGTVQQLQTYTIGGVVTTAQSLMVIVPKQDYLEIEAMITNKDIGFVKTGQEVVIKIEAFPYTRYGYLTGKVKNISFDAIDNEKLGAVFATTIRINQSTMNIEGKSVELMAGMAVSAEIKTGKRSVIDYLFSPLKATIDESLRER</sequence>
<dbReference type="SUPFAM" id="SSF111369">
    <property type="entry name" value="HlyD-like secretion proteins"/>
    <property type="match status" value="1"/>
</dbReference>
<keyword evidence="4 9" id="KW-1003">Cell membrane</keyword>
<keyword evidence="10" id="KW-0175">Coiled coil</keyword>
<dbReference type="GO" id="GO:0005886">
    <property type="term" value="C:plasma membrane"/>
    <property type="evidence" value="ECO:0007669"/>
    <property type="project" value="UniProtKB-SubCell"/>
</dbReference>
<evidence type="ECO:0000256" key="4">
    <source>
        <dbReference type="ARBA" id="ARBA00022475"/>
    </source>
</evidence>
<evidence type="ECO:0000313" key="13">
    <source>
        <dbReference type="EMBL" id="TCP13476.1"/>
    </source>
</evidence>
<evidence type="ECO:0000256" key="9">
    <source>
        <dbReference type="RuleBase" id="RU365093"/>
    </source>
</evidence>
<dbReference type="InterPro" id="IPR059040">
    <property type="entry name" value="HH_CyaD-like"/>
</dbReference>
<evidence type="ECO:0000256" key="5">
    <source>
        <dbReference type="ARBA" id="ARBA00022519"/>
    </source>
</evidence>
<dbReference type="OrthoDB" id="9775513at2"/>
<dbReference type="Pfam" id="PF25988">
    <property type="entry name" value="HH_CyaD"/>
    <property type="match status" value="1"/>
</dbReference>
<keyword evidence="7 9" id="KW-1133">Transmembrane helix</keyword>
<comment type="subcellular location">
    <subcellularLocation>
        <location evidence="1 9">Cell inner membrane</location>
        <topology evidence="1 9">Single-pass membrane protein</topology>
    </subcellularLocation>
</comment>
<dbReference type="PANTHER" id="PTHR30386">
    <property type="entry name" value="MEMBRANE FUSION SUBUNIT OF EMRAB-TOLC MULTIDRUG EFFLUX PUMP"/>
    <property type="match status" value="1"/>
</dbReference>
<evidence type="ECO:0000256" key="2">
    <source>
        <dbReference type="ARBA" id="ARBA00009477"/>
    </source>
</evidence>
<reference evidence="13 14" key="1">
    <citation type="submission" date="2019-03" db="EMBL/GenBank/DDBJ databases">
        <title>Genomic Encyclopedia of Type Strains, Phase IV (KMG-IV): sequencing the most valuable type-strain genomes for metagenomic binning, comparative biology and taxonomic classification.</title>
        <authorList>
            <person name="Goeker M."/>
        </authorList>
    </citation>
    <scope>NUCLEOTIDE SEQUENCE [LARGE SCALE GENOMIC DNA]</scope>
    <source>
        <strain evidence="13 14">DSM 28231</strain>
    </source>
</reference>
<evidence type="ECO:0000259" key="12">
    <source>
        <dbReference type="Pfam" id="PF26002"/>
    </source>
</evidence>
<comment type="caution">
    <text evidence="13">The sequence shown here is derived from an EMBL/GenBank/DDBJ whole genome shotgun (WGS) entry which is preliminary data.</text>
</comment>
<evidence type="ECO:0000256" key="7">
    <source>
        <dbReference type="ARBA" id="ARBA00022989"/>
    </source>
</evidence>
<evidence type="ECO:0000256" key="1">
    <source>
        <dbReference type="ARBA" id="ARBA00004377"/>
    </source>
</evidence>
<feature type="transmembrane region" description="Helical" evidence="9">
    <location>
        <begin position="59"/>
        <end position="77"/>
    </location>
</feature>
<name>A0A4R2N1Q7_9PAST</name>
<keyword evidence="6 9" id="KW-0812">Transmembrane</keyword>
<dbReference type="PROSITE" id="PS00543">
    <property type="entry name" value="HLYD_FAMILY"/>
    <property type="match status" value="1"/>
</dbReference>